<dbReference type="InterPro" id="IPR008630">
    <property type="entry name" value="Glyco_trans_34"/>
</dbReference>
<comment type="similarity">
    <text evidence="1">Belongs to the glycosyltransferase 34 family.</text>
</comment>
<dbReference type="AlphaFoldDB" id="A0AAE0JFD3"/>
<dbReference type="Pfam" id="PF05637">
    <property type="entry name" value="Glyco_transf_34"/>
    <property type="match status" value="1"/>
</dbReference>
<dbReference type="GO" id="GO:0000136">
    <property type="term" value="C:mannan polymerase complex"/>
    <property type="evidence" value="ECO:0007669"/>
    <property type="project" value="TreeGrafter"/>
</dbReference>
<accession>A0AAE0JFD3</accession>
<dbReference type="GO" id="GO:0006487">
    <property type="term" value="P:protein N-linked glycosylation"/>
    <property type="evidence" value="ECO:0007669"/>
    <property type="project" value="TreeGrafter"/>
</dbReference>
<proteinExistence type="inferred from homology"/>
<keyword evidence="7" id="KW-1185">Reference proteome</keyword>
<dbReference type="FunFam" id="3.90.550.10:FF:000149">
    <property type="entry name" value="Alpha-1,6-mannosyltransferase subunit"/>
    <property type="match status" value="1"/>
</dbReference>
<reference evidence="6" key="1">
    <citation type="journal article" date="2023" name="Mol. Phylogenet. Evol.">
        <title>Genome-scale phylogeny and comparative genomics of the fungal order Sordariales.</title>
        <authorList>
            <person name="Hensen N."/>
            <person name="Bonometti L."/>
            <person name="Westerberg I."/>
            <person name="Brannstrom I.O."/>
            <person name="Guillou S."/>
            <person name="Cros-Aarteil S."/>
            <person name="Calhoun S."/>
            <person name="Haridas S."/>
            <person name="Kuo A."/>
            <person name="Mondo S."/>
            <person name="Pangilinan J."/>
            <person name="Riley R."/>
            <person name="LaButti K."/>
            <person name="Andreopoulos B."/>
            <person name="Lipzen A."/>
            <person name="Chen C."/>
            <person name="Yan M."/>
            <person name="Daum C."/>
            <person name="Ng V."/>
            <person name="Clum A."/>
            <person name="Steindorff A."/>
            <person name="Ohm R.A."/>
            <person name="Martin F."/>
            <person name="Silar P."/>
            <person name="Natvig D.O."/>
            <person name="Lalanne C."/>
            <person name="Gautier V."/>
            <person name="Ament-Velasquez S.L."/>
            <person name="Kruys A."/>
            <person name="Hutchinson M.I."/>
            <person name="Powell A.J."/>
            <person name="Barry K."/>
            <person name="Miller A.N."/>
            <person name="Grigoriev I.V."/>
            <person name="Debuchy R."/>
            <person name="Gladieux P."/>
            <person name="Hiltunen Thoren M."/>
            <person name="Johannesson H."/>
        </authorList>
    </citation>
    <scope>NUCLEOTIDE SEQUENCE</scope>
    <source>
        <strain evidence="6">CBS 560.94</strain>
    </source>
</reference>
<feature type="region of interest" description="Disordered" evidence="4">
    <location>
        <begin position="1"/>
        <end position="23"/>
    </location>
</feature>
<dbReference type="Proteomes" id="UP001278500">
    <property type="component" value="Unassembled WGS sequence"/>
</dbReference>
<dbReference type="PANTHER" id="PTHR31306:SF10">
    <property type="entry name" value="ALPHA-1,6-MANNOSYLTRANSFERASE MNN11-RELATED"/>
    <property type="match status" value="1"/>
</dbReference>
<evidence type="ECO:0000256" key="1">
    <source>
        <dbReference type="ARBA" id="ARBA00005664"/>
    </source>
</evidence>
<dbReference type="GeneID" id="87867712"/>
<keyword evidence="3 6" id="KW-0808">Transferase</keyword>
<comment type="caution">
    <text evidence="6">The sequence shown here is derived from an EMBL/GenBank/DDBJ whole genome shotgun (WGS) entry which is preliminary data.</text>
</comment>
<evidence type="ECO:0000313" key="7">
    <source>
        <dbReference type="Proteomes" id="UP001278500"/>
    </source>
</evidence>
<keyword evidence="2" id="KW-0328">Glycosyltransferase</keyword>
<protein>
    <submittedName>
        <fullName evidence="6">Galactosyl transferase GMA12/MNN10 family-domain-containing protein</fullName>
    </submittedName>
</protein>
<keyword evidence="5" id="KW-1133">Transmembrane helix</keyword>
<dbReference type="GO" id="GO:0000009">
    <property type="term" value="F:alpha-1,6-mannosyltransferase activity"/>
    <property type="evidence" value="ECO:0007669"/>
    <property type="project" value="TreeGrafter"/>
</dbReference>
<name>A0AAE0JFD3_9PEZI</name>
<dbReference type="Gene3D" id="3.90.550.10">
    <property type="entry name" value="Spore Coat Polysaccharide Biosynthesis Protein SpsA, Chain A"/>
    <property type="match status" value="1"/>
</dbReference>
<dbReference type="EMBL" id="JAUEPP010000004">
    <property type="protein sequence ID" value="KAK3345060.1"/>
    <property type="molecule type" value="Genomic_DNA"/>
</dbReference>
<dbReference type="RefSeq" id="XP_062681673.1">
    <property type="nucleotide sequence ID" value="XM_062830558.1"/>
</dbReference>
<dbReference type="InterPro" id="IPR029044">
    <property type="entry name" value="Nucleotide-diphossugar_trans"/>
</dbReference>
<evidence type="ECO:0000256" key="2">
    <source>
        <dbReference type="ARBA" id="ARBA00022676"/>
    </source>
</evidence>
<feature type="transmembrane region" description="Helical" evidence="5">
    <location>
        <begin position="31"/>
        <end position="48"/>
    </location>
</feature>
<evidence type="ECO:0000256" key="3">
    <source>
        <dbReference type="ARBA" id="ARBA00022679"/>
    </source>
</evidence>
<sequence>MHFAYPPRKSSNPPPFRPRTSALPTIRSRRLKTIVLAGLAFVTLLWLFQTGRRNRHAPPAYHKPSGNPPVVIVTVFNEGKYGKGYLDTVKENRLKYAEKHGISPSPPPNSGYGTFFVKSSDYDLRGAPTSWASLPAVRHAMTKFPDASYIWYLDQNAFIMNPLLKIEEHVMKPSRLEELMIKDHPVVPPDSIIKTFSHLKGHDVDFVLTQDKDGLSSSSFVVKNGEWAKFFIETWFDPIYRSYNFQKAEQHALEHIVQWHPTILAKLALVPQRILNSYSKEKGGQEYKEGDLAVRLYACGEAGEDTCETESQRFAQWKAAFQNS</sequence>
<evidence type="ECO:0000256" key="5">
    <source>
        <dbReference type="SAM" id="Phobius"/>
    </source>
</evidence>
<keyword evidence="5" id="KW-0812">Transmembrane</keyword>
<evidence type="ECO:0000313" key="6">
    <source>
        <dbReference type="EMBL" id="KAK3345060.1"/>
    </source>
</evidence>
<evidence type="ECO:0000256" key="4">
    <source>
        <dbReference type="SAM" id="MobiDB-lite"/>
    </source>
</evidence>
<reference evidence="6" key="2">
    <citation type="submission" date="2023-06" db="EMBL/GenBank/DDBJ databases">
        <authorList>
            <consortium name="Lawrence Berkeley National Laboratory"/>
            <person name="Haridas S."/>
            <person name="Hensen N."/>
            <person name="Bonometti L."/>
            <person name="Westerberg I."/>
            <person name="Brannstrom I.O."/>
            <person name="Guillou S."/>
            <person name="Cros-Aarteil S."/>
            <person name="Calhoun S."/>
            <person name="Kuo A."/>
            <person name="Mondo S."/>
            <person name="Pangilinan J."/>
            <person name="Riley R."/>
            <person name="Labutti K."/>
            <person name="Andreopoulos B."/>
            <person name="Lipzen A."/>
            <person name="Chen C."/>
            <person name="Yanf M."/>
            <person name="Daum C."/>
            <person name="Ng V."/>
            <person name="Clum A."/>
            <person name="Steindorff A."/>
            <person name="Ohm R."/>
            <person name="Martin F."/>
            <person name="Silar P."/>
            <person name="Natvig D."/>
            <person name="Lalanne C."/>
            <person name="Gautier V."/>
            <person name="Ament-Velasquez S.L."/>
            <person name="Kruys A."/>
            <person name="Hutchinson M.I."/>
            <person name="Powell A.J."/>
            <person name="Barry K."/>
            <person name="Miller A.N."/>
            <person name="Grigoriev I.V."/>
            <person name="Debuchy R."/>
            <person name="Gladieux P."/>
            <person name="Thoren M.H."/>
            <person name="Johannesson H."/>
        </authorList>
    </citation>
    <scope>NUCLEOTIDE SEQUENCE</scope>
    <source>
        <strain evidence="6">CBS 560.94</strain>
    </source>
</reference>
<dbReference type="PANTHER" id="PTHR31306">
    <property type="entry name" value="ALPHA-1,6-MANNOSYLTRANSFERASE MNN11-RELATED"/>
    <property type="match status" value="1"/>
</dbReference>
<keyword evidence="5" id="KW-0472">Membrane</keyword>
<gene>
    <name evidence="6" type="ORF">B0H65DRAFT_573740</name>
</gene>
<organism evidence="6 7">
    <name type="scientific">Neurospora tetraspora</name>
    <dbReference type="NCBI Taxonomy" id="94610"/>
    <lineage>
        <taxon>Eukaryota</taxon>
        <taxon>Fungi</taxon>
        <taxon>Dikarya</taxon>
        <taxon>Ascomycota</taxon>
        <taxon>Pezizomycotina</taxon>
        <taxon>Sordariomycetes</taxon>
        <taxon>Sordariomycetidae</taxon>
        <taxon>Sordariales</taxon>
        <taxon>Sordariaceae</taxon>
        <taxon>Neurospora</taxon>
    </lineage>
</organism>